<dbReference type="AlphaFoldDB" id="A0A6M1RD54"/>
<evidence type="ECO:0000256" key="1">
    <source>
        <dbReference type="SAM" id="SignalP"/>
    </source>
</evidence>
<comment type="caution">
    <text evidence="4">The sequence shown here is derived from an EMBL/GenBank/DDBJ whole genome shotgun (WGS) entry which is preliminary data.</text>
</comment>
<dbReference type="EMBL" id="JAALAA010000026">
    <property type="protein sequence ID" value="NGN95558.1"/>
    <property type="molecule type" value="Genomic_DNA"/>
</dbReference>
<feature type="chain" id="PRO_5026762017" description="Pectate lyase superfamily protein domain-containing protein" evidence="1">
    <location>
        <begin position="30"/>
        <end position="553"/>
    </location>
</feature>
<evidence type="ECO:0000259" key="3">
    <source>
        <dbReference type="Pfam" id="PF16315"/>
    </source>
</evidence>
<name>A0A6M1RD54_9ACTN</name>
<feature type="domain" description="DUF4955" evidence="3">
    <location>
        <begin position="417"/>
        <end position="548"/>
    </location>
</feature>
<dbReference type="Pfam" id="PF16315">
    <property type="entry name" value="DUF4955"/>
    <property type="match status" value="1"/>
</dbReference>
<dbReference type="InterPro" id="IPR006311">
    <property type="entry name" value="TAT_signal"/>
</dbReference>
<dbReference type="InterPro" id="IPR032532">
    <property type="entry name" value="DUF4955"/>
</dbReference>
<dbReference type="SUPFAM" id="SSF51126">
    <property type="entry name" value="Pectin lyase-like"/>
    <property type="match status" value="1"/>
</dbReference>
<feature type="domain" description="Rhamnogalacturonase A/B/Epimerase-like pectate lyase" evidence="2">
    <location>
        <begin position="81"/>
        <end position="167"/>
    </location>
</feature>
<organism evidence="4 5">
    <name type="scientific">Nocardioides turkmenicus</name>
    <dbReference type="NCBI Taxonomy" id="2711220"/>
    <lineage>
        <taxon>Bacteria</taxon>
        <taxon>Bacillati</taxon>
        <taxon>Actinomycetota</taxon>
        <taxon>Actinomycetes</taxon>
        <taxon>Propionibacteriales</taxon>
        <taxon>Nocardioidaceae</taxon>
        <taxon>Nocardioides</taxon>
    </lineage>
</organism>
<dbReference type="RefSeq" id="WP_165113441.1">
    <property type="nucleotide sequence ID" value="NZ_JAALAA010000026.1"/>
</dbReference>
<dbReference type="InterPro" id="IPR012334">
    <property type="entry name" value="Pectin_lyas_fold"/>
</dbReference>
<accession>A0A6M1RD54</accession>
<sequence>MPHLDRRNLLALGGLAAGAAFLPATSAQAATRGATAMPTPGGAALWREYLAAPDTHPQIPNVSYAGYGRGDRPIPRPRVVANVMQYGARGDGRADDTDALRRAVTAAGAAGGGVVLLPPGTYRTTGMIPVHDSGVVIRGESPEETVIYCENSLDDGYMLNRRGWMSQWSWMGGQIWFVPRRRLASLREAGFVGNEAWMDNDALTTLAPASRGDRELEVADATGLRAGDTVLLTLRNLPDNSLLKHLCGDIPGADDYDWETRSRRLRPEISDWTGAPNFEHYRWPVEVTAVHDDGRITLAQPLRVELRPEWEPTLTTLGPVIRNAGIESLTMRMREIPTPQHSVEPGFNGPCFQAAIDCWARDVHVEHADNAFGLVGTKNISIVGARVSGRRGHHPFMCRVQSHDNLVADFEIAGPTQHGLNVEGWSSGNVWAGGTMAHGTLDSHKLIPTDAVRTAITINNDGNTGGAGDAGPNWGARFTHWNIEVTNGRSHGIRIEENSPRSAVVGVTGTTGPTNHARDFSGPLSSVTESLDATVLPKNLYLAQLRHRRRTEG</sequence>
<dbReference type="Proteomes" id="UP000483261">
    <property type="component" value="Unassembled WGS sequence"/>
</dbReference>
<proteinExistence type="predicted"/>
<protein>
    <recommendedName>
        <fullName evidence="6">Pectate lyase superfamily protein domain-containing protein</fullName>
    </recommendedName>
</protein>
<feature type="signal peptide" evidence="1">
    <location>
        <begin position="1"/>
        <end position="29"/>
    </location>
</feature>
<reference evidence="4 5" key="1">
    <citation type="submission" date="2020-02" db="EMBL/GenBank/DDBJ databases">
        <title>Whole-genome analyses of novel actinobacteria.</title>
        <authorList>
            <person name="Sahin N."/>
        </authorList>
    </citation>
    <scope>NUCLEOTIDE SEQUENCE [LARGE SCALE GENOMIC DNA]</scope>
    <source>
        <strain evidence="4 5">KC13</strain>
    </source>
</reference>
<evidence type="ECO:0000259" key="2">
    <source>
        <dbReference type="Pfam" id="PF12708"/>
    </source>
</evidence>
<evidence type="ECO:0008006" key="6">
    <source>
        <dbReference type="Google" id="ProtNLM"/>
    </source>
</evidence>
<dbReference type="InterPro" id="IPR011050">
    <property type="entry name" value="Pectin_lyase_fold/virulence"/>
</dbReference>
<dbReference type="PROSITE" id="PS51318">
    <property type="entry name" value="TAT"/>
    <property type="match status" value="1"/>
</dbReference>
<dbReference type="Gene3D" id="2.160.20.10">
    <property type="entry name" value="Single-stranded right-handed beta-helix, Pectin lyase-like"/>
    <property type="match status" value="2"/>
</dbReference>
<evidence type="ECO:0000313" key="4">
    <source>
        <dbReference type="EMBL" id="NGN95558.1"/>
    </source>
</evidence>
<dbReference type="InterPro" id="IPR024535">
    <property type="entry name" value="RHGA/B-epi-like_pectate_lyase"/>
</dbReference>
<evidence type="ECO:0000313" key="5">
    <source>
        <dbReference type="Proteomes" id="UP000483261"/>
    </source>
</evidence>
<keyword evidence="1" id="KW-0732">Signal</keyword>
<gene>
    <name evidence="4" type="ORF">G5C66_22830</name>
</gene>
<keyword evidence="5" id="KW-1185">Reference proteome</keyword>
<dbReference type="Pfam" id="PF12708">
    <property type="entry name" value="Pect-lyase_RHGA_epim"/>
    <property type="match status" value="1"/>
</dbReference>